<dbReference type="GO" id="GO:0009097">
    <property type="term" value="P:isoleucine biosynthetic process"/>
    <property type="evidence" value="ECO:0007669"/>
    <property type="project" value="TreeGrafter"/>
</dbReference>
<dbReference type="Proteomes" id="UP000024942">
    <property type="component" value="Unassembled WGS sequence"/>
</dbReference>
<dbReference type="Pfam" id="PF00291">
    <property type="entry name" value="PALP"/>
    <property type="match status" value="1"/>
</dbReference>
<dbReference type="EMBL" id="ARYL01000029">
    <property type="protein sequence ID" value="KDA01415.1"/>
    <property type="molecule type" value="Genomic_DNA"/>
</dbReference>
<keyword evidence="3" id="KW-0663">Pyridoxal phosphate</keyword>
<comment type="similarity">
    <text evidence="2">Belongs to the serine/threonine dehydratase family.</text>
</comment>
<dbReference type="GO" id="GO:0006567">
    <property type="term" value="P:L-threonine catabolic process"/>
    <property type="evidence" value="ECO:0007669"/>
    <property type="project" value="TreeGrafter"/>
</dbReference>
<evidence type="ECO:0000256" key="3">
    <source>
        <dbReference type="ARBA" id="ARBA00022898"/>
    </source>
</evidence>
<dbReference type="GO" id="GO:0006565">
    <property type="term" value="P:L-serine catabolic process"/>
    <property type="evidence" value="ECO:0007669"/>
    <property type="project" value="TreeGrafter"/>
</dbReference>
<protein>
    <recommendedName>
        <fullName evidence="5">Tryptophan synthase beta chain-like PALP domain-containing protein</fullName>
    </recommendedName>
</protein>
<comment type="cofactor">
    <cofactor evidence="1">
        <name>pyridoxal 5'-phosphate</name>
        <dbReference type="ChEBI" id="CHEBI:597326"/>
    </cofactor>
</comment>
<dbReference type="PANTHER" id="PTHR48078">
    <property type="entry name" value="THREONINE DEHYDRATASE, MITOCHONDRIAL-RELATED"/>
    <property type="match status" value="1"/>
</dbReference>
<sequence>MDHPEADPGNMYPLPNQDDQVSLGLLAGKSREALVALRRRTPVSPLIESKILSDLTGARILLKCDQMLPTGAFKFRGAFNKLVSLPEAQRKMGVITASTGNHGLAVATVAAELGIVATIHAPEHASRAKLEAIRGLGANIILHAADPLTIELEARRISERTGQVYVSPYNDLDVIAGQGTCGLEIIDEASVDAVVLSVGGGGLLCGVGAVLRTERPKTELVAVWPEHAQSLLHSMSAGRAVDVEELPTLADGTAGGVEPGSVTISLANKIAPSSVLASELDIIAAIVLLARDERLIVEGSAALAVAGLRSCAPRLEGKTVAVILCGRNISYDKFEQAFKAGNGE</sequence>
<dbReference type="eggNOG" id="COG1171">
    <property type="taxonomic scope" value="Bacteria"/>
</dbReference>
<dbReference type="InterPro" id="IPR050147">
    <property type="entry name" value="Ser/Thr_Dehydratase"/>
</dbReference>
<evidence type="ECO:0000256" key="2">
    <source>
        <dbReference type="ARBA" id="ARBA00010869"/>
    </source>
</evidence>
<keyword evidence="4" id="KW-0456">Lyase</keyword>
<proteinExistence type="inferred from homology"/>
<dbReference type="NCBIfam" id="NF005292">
    <property type="entry name" value="PRK06815.1"/>
    <property type="match status" value="1"/>
</dbReference>
<feature type="domain" description="Tryptophan synthase beta chain-like PALP" evidence="5">
    <location>
        <begin position="44"/>
        <end position="326"/>
    </location>
</feature>
<evidence type="ECO:0000256" key="4">
    <source>
        <dbReference type="ARBA" id="ARBA00023239"/>
    </source>
</evidence>
<comment type="caution">
    <text evidence="6">The sequence shown here is derived from an EMBL/GenBank/DDBJ whole genome shotgun (WGS) entry which is preliminary data.</text>
</comment>
<dbReference type="PATRIC" id="fig|1280953.3.peg.3159"/>
<accession>A0A059G4E2</accession>
<organism evidence="6 7">
    <name type="scientific">Hyphomonas oceanitis SCH89</name>
    <dbReference type="NCBI Taxonomy" id="1280953"/>
    <lineage>
        <taxon>Bacteria</taxon>
        <taxon>Pseudomonadati</taxon>
        <taxon>Pseudomonadota</taxon>
        <taxon>Alphaproteobacteria</taxon>
        <taxon>Hyphomonadales</taxon>
        <taxon>Hyphomonadaceae</taxon>
        <taxon>Hyphomonas</taxon>
    </lineage>
</organism>
<dbReference type="GO" id="GO:0030170">
    <property type="term" value="F:pyridoxal phosphate binding"/>
    <property type="evidence" value="ECO:0007669"/>
    <property type="project" value="InterPro"/>
</dbReference>
<gene>
    <name evidence="6" type="ORF">HOC_15742</name>
</gene>
<evidence type="ECO:0000256" key="1">
    <source>
        <dbReference type="ARBA" id="ARBA00001933"/>
    </source>
</evidence>
<dbReference type="AlphaFoldDB" id="A0A059G4E2"/>
<dbReference type="FunFam" id="3.40.50.1100:FF:000005">
    <property type="entry name" value="Threonine dehydratase catabolic"/>
    <property type="match status" value="1"/>
</dbReference>
<dbReference type="Gene3D" id="3.40.50.1100">
    <property type="match status" value="2"/>
</dbReference>
<dbReference type="GO" id="GO:0004794">
    <property type="term" value="F:threonine deaminase activity"/>
    <property type="evidence" value="ECO:0007669"/>
    <property type="project" value="TreeGrafter"/>
</dbReference>
<dbReference type="GO" id="GO:0003941">
    <property type="term" value="F:L-serine ammonia-lyase activity"/>
    <property type="evidence" value="ECO:0007669"/>
    <property type="project" value="TreeGrafter"/>
</dbReference>
<name>A0A059G4E2_9PROT</name>
<reference evidence="6 7" key="1">
    <citation type="journal article" date="2014" name="Antonie Van Leeuwenhoek">
        <title>Hyphomonas beringensis sp. nov. and Hyphomonas chukchiensis sp. nov., isolated from surface seawater of the Bering Sea and Chukchi Sea.</title>
        <authorList>
            <person name="Li C."/>
            <person name="Lai Q."/>
            <person name="Li G."/>
            <person name="Dong C."/>
            <person name="Wang J."/>
            <person name="Liao Y."/>
            <person name="Shao Z."/>
        </authorList>
    </citation>
    <scope>NUCLEOTIDE SEQUENCE [LARGE SCALE GENOMIC DNA]</scope>
    <source>
        <strain evidence="6 7">SCH89</strain>
    </source>
</reference>
<keyword evidence="7" id="KW-1185">Reference proteome</keyword>
<dbReference type="PROSITE" id="PS00165">
    <property type="entry name" value="DEHYDRATASE_SER_THR"/>
    <property type="match status" value="1"/>
</dbReference>
<dbReference type="InterPro" id="IPR001926">
    <property type="entry name" value="TrpB-like_PALP"/>
</dbReference>
<evidence type="ECO:0000313" key="7">
    <source>
        <dbReference type="Proteomes" id="UP000024942"/>
    </source>
</evidence>
<evidence type="ECO:0000313" key="6">
    <source>
        <dbReference type="EMBL" id="KDA01415.1"/>
    </source>
</evidence>
<dbReference type="CDD" id="cd01562">
    <property type="entry name" value="Thr-dehyd"/>
    <property type="match status" value="1"/>
</dbReference>
<dbReference type="RefSeq" id="WP_084146383.1">
    <property type="nucleotide sequence ID" value="NZ_ARYL01000029.1"/>
</dbReference>
<dbReference type="InterPro" id="IPR036052">
    <property type="entry name" value="TrpB-like_PALP_sf"/>
</dbReference>
<dbReference type="OrthoDB" id="9811476at2"/>
<evidence type="ECO:0000259" key="5">
    <source>
        <dbReference type="Pfam" id="PF00291"/>
    </source>
</evidence>
<dbReference type="InterPro" id="IPR000634">
    <property type="entry name" value="Ser/Thr_deHydtase_PyrdxlP-BS"/>
</dbReference>
<dbReference type="SUPFAM" id="SSF53686">
    <property type="entry name" value="Tryptophan synthase beta subunit-like PLP-dependent enzymes"/>
    <property type="match status" value="1"/>
</dbReference>
<dbReference type="STRING" id="1280953.HOC_15742"/>
<dbReference type="PANTHER" id="PTHR48078:SF6">
    <property type="entry name" value="L-THREONINE DEHYDRATASE CATABOLIC TDCB"/>
    <property type="match status" value="1"/>
</dbReference>